<dbReference type="STRING" id="1755647.AS156_21215"/>
<dbReference type="CDD" id="cd06259">
    <property type="entry name" value="YdcF-like"/>
    <property type="match status" value="1"/>
</dbReference>
<dbReference type="GO" id="GO:0005886">
    <property type="term" value="C:plasma membrane"/>
    <property type="evidence" value="ECO:0007669"/>
    <property type="project" value="TreeGrafter"/>
</dbReference>
<dbReference type="PANTHER" id="PTHR30336:SF4">
    <property type="entry name" value="ENVELOPE BIOGENESIS FACTOR ELYC"/>
    <property type="match status" value="1"/>
</dbReference>
<protein>
    <submittedName>
        <fullName evidence="3">Uncharacterized SAM-binding protein YcdF (DUF218 family)</fullName>
    </submittedName>
</protein>
<dbReference type="AlphaFoldDB" id="A0A560MCF0"/>
<dbReference type="InterPro" id="IPR051599">
    <property type="entry name" value="Cell_Envelope_Assoc"/>
</dbReference>
<dbReference type="GO" id="GO:0000270">
    <property type="term" value="P:peptidoglycan metabolic process"/>
    <property type="evidence" value="ECO:0007669"/>
    <property type="project" value="TreeGrafter"/>
</dbReference>
<keyword evidence="4" id="KW-1185">Reference proteome</keyword>
<organism evidence="3 4">
    <name type="scientific">Bradyrhizobium macuxiense</name>
    <dbReference type="NCBI Taxonomy" id="1755647"/>
    <lineage>
        <taxon>Bacteria</taxon>
        <taxon>Pseudomonadati</taxon>
        <taxon>Pseudomonadota</taxon>
        <taxon>Alphaproteobacteria</taxon>
        <taxon>Hyphomicrobiales</taxon>
        <taxon>Nitrobacteraceae</taxon>
        <taxon>Bradyrhizobium</taxon>
    </lineage>
</organism>
<feature type="transmembrane region" description="Helical" evidence="1">
    <location>
        <begin position="12"/>
        <end position="31"/>
    </location>
</feature>
<reference evidence="3 4" key="1">
    <citation type="submission" date="2019-06" db="EMBL/GenBank/DDBJ databases">
        <title>Genomic Encyclopedia of Type Strains, Phase IV (KMG-V): Genome sequencing to study the core and pangenomes of soil and plant-associated prokaryotes.</title>
        <authorList>
            <person name="Whitman W."/>
        </authorList>
    </citation>
    <scope>NUCLEOTIDE SEQUENCE [LARGE SCALE GENOMIC DNA]</scope>
    <source>
        <strain evidence="3 4">BR 10355</strain>
    </source>
</reference>
<feature type="transmembrane region" description="Helical" evidence="1">
    <location>
        <begin position="43"/>
        <end position="62"/>
    </location>
</feature>
<dbReference type="GO" id="GO:0043164">
    <property type="term" value="P:Gram-negative-bacterium-type cell wall biogenesis"/>
    <property type="evidence" value="ECO:0007669"/>
    <property type="project" value="TreeGrafter"/>
</dbReference>
<keyword evidence="1" id="KW-0472">Membrane</keyword>
<proteinExistence type="predicted"/>
<evidence type="ECO:0000256" key="1">
    <source>
        <dbReference type="SAM" id="Phobius"/>
    </source>
</evidence>
<dbReference type="EMBL" id="VITY01000003">
    <property type="protein sequence ID" value="TWC05288.1"/>
    <property type="molecule type" value="Genomic_DNA"/>
</dbReference>
<gene>
    <name evidence="3" type="ORF">FBZ93_103302</name>
</gene>
<dbReference type="InterPro" id="IPR003848">
    <property type="entry name" value="DUF218"/>
</dbReference>
<evidence type="ECO:0000313" key="4">
    <source>
        <dbReference type="Proteomes" id="UP000321304"/>
    </source>
</evidence>
<dbReference type="PANTHER" id="PTHR30336">
    <property type="entry name" value="INNER MEMBRANE PROTEIN, PROBABLE PERMEASE"/>
    <property type="match status" value="1"/>
</dbReference>
<dbReference type="OrthoDB" id="9809813at2"/>
<keyword evidence="1" id="KW-1133">Transmembrane helix</keyword>
<dbReference type="RefSeq" id="WP_146985628.1">
    <property type="nucleotide sequence ID" value="NZ_VITY01000003.1"/>
</dbReference>
<dbReference type="InterPro" id="IPR014729">
    <property type="entry name" value="Rossmann-like_a/b/a_fold"/>
</dbReference>
<dbReference type="Gene3D" id="3.40.50.620">
    <property type="entry name" value="HUPs"/>
    <property type="match status" value="1"/>
</dbReference>
<feature type="domain" description="DUF218" evidence="2">
    <location>
        <begin position="80"/>
        <end position="244"/>
    </location>
</feature>
<comment type="caution">
    <text evidence="3">The sequence shown here is derived from an EMBL/GenBank/DDBJ whole genome shotgun (WGS) entry which is preliminary data.</text>
</comment>
<name>A0A560MCF0_9BRAD</name>
<dbReference type="Pfam" id="PF02698">
    <property type="entry name" value="DUF218"/>
    <property type="match status" value="1"/>
</dbReference>
<dbReference type="Proteomes" id="UP000321304">
    <property type="component" value="Unassembled WGS sequence"/>
</dbReference>
<evidence type="ECO:0000313" key="3">
    <source>
        <dbReference type="EMBL" id="TWC05288.1"/>
    </source>
</evidence>
<accession>A0A560MCF0</accession>
<keyword evidence="1" id="KW-0812">Transmembrane</keyword>
<evidence type="ECO:0000259" key="2">
    <source>
        <dbReference type="Pfam" id="PF02698"/>
    </source>
</evidence>
<sequence length="264" mass="28562">MFFVLSKTLGIMLLPINFLIGIGVIGAVLLLTRFARLGRRLMVVSLLLLAICGFSPLGNVLISTLEQRFPPWDASRGAPDGIIVLGGSIDADLSVAHGTPVVRSAADRVIAAAALARRYPNARLVFTGGSANLISNDAREADYAAEMFESLGIAKSRLIIERRSRNTVENAEFSKALVDPKSGERWLLVTSAYHMPRSIGLFRKAGFNVEAYPVDWRVGNVMSFATLAIEGLSRTDLGTREWIGLLAYHLAGKTDDLLPGPVAR</sequence>